<organism evidence="1 2">
    <name type="scientific">Dallia pectoralis</name>
    <name type="common">Alaska blackfish</name>
    <dbReference type="NCBI Taxonomy" id="75939"/>
    <lineage>
        <taxon>Eukaryota</taxon>
        <taxon>Metazoa</taxon>
        <taxon>Chordata</taxon>
        <taxon>Craniata</taxon>
        <taxon>Vertebrata</taxon>
        <taxon>Euteleostomi</taxon>
        <taxon>Actinopterygii</taxon>
        <taxon>Neopterygii</taxon>
        <taxon>Teleostei</taxon>
        <taxon>Protacanthopterygii</taxon>
        <taxon>Esociformes</taxon>
        <taxon>Umbridae</taxon>
        <taxon>Dallia</taxon>
    </lineage>
</organism>
<evidence type="ECO:0000313" key="2">
    <source>
        <dbReference type="Proteomes" id="UP001157502"/>
    </source>
</evidence>
<accession>A0ACC2HBG9</accession>
<reference evidence="1" key="1">
    <citation type="submission" date="2021-05" db="EMBL/GenBank/DDBJ databases">
        <authorList>
            <person name="Pan Q."/>
            <person name="Jouanno E."/>
            <person name="Zahm M."/>
            <person name="Klopp C."/>
            <person name="Cabau C."/>
            <person name="Louis A."/>
            <person name="Berthelot C."/>
            <person name="Parey E."/>
            <person name="Roest Crollius H."/>
            <person name="Montfort J."/>
            <person name="Robinson-Rechavi M."/>
            <person name="Bouchez O."/>
            <person name="Lampietro C."/>
            <person name="Lopez Roques C."/>
            <person name="Donnadieu C."/>
            <person name="Postlethwait J."/>
            <person name="Bobe J."/>
            <person name="Dillon D."/>
            <person name="Chandos A."/>
            <person name="von Hippel F."/>
            <person name="Guiguen Y."/>
        </authorList>
    </citation>
    <scope>NUCLEOTIDE SEQUENCE</scope>
    <source>
        <strain evidence="1">YG-Jan2019</strain>
    </source>
</reference>
<dbReference type="Proteomes" id="UP001157502">
    <property type="component" value="Chromosome 4"/>
</dbReference>
<gene>
    <name evidence="1" type="ORF">DPEC_G00052310</name>
</gene>
<comment type="caution">
    <text evidence="1">The sequence shown here is derived from an EMBL/GenBank/DDBJ whole genome shotgun (WGS) entry which is preliminary data.</text>
</comment>
<proteinExistence type="predicted"/>
<sequence>MSSLQQLRSFFKHSLAAVADEIFAVVEKAITEYQDELSRSEEKNSRLQNLLDIAVKHETKLYRADTEPRLQLPVCEEVPPQQQYHDQEWNPNLGQEDQNSMHIKEELMETSLGNEQESDTSYIFTSTCLQRDCDQELPQPSHEAFSQPPSAVESTYPSSSPISCCKVCGKTFLKKTYFFKHVRMHTKVRERVCGFSVSCNLTQHMMIHTGERPYHCPNCQKGFITMVKLRRHQNAVHMQGETSLL</sequence>
<protein>
    <submittedName>
        <fullName evidence="1">Uncharacterized protein</fullName>
    </submittedName>
</protein>
<name>A0ACC2HBG9_DALPE</name>
<evidence type="ECO:0000313" key="1">
    <source>
        <dbReference type="EMBL" id="KAJ8013346.1"/>
    </source>
</evidence>
<keyword evidence="2" id="KW-1185">Reference proteome</keyword>
<dbReference type="EMBL" id="CM055731">
    <property type="protein sequence ID" value="KAJ8013346.1"/>
    <property type="molecule type" value="Genomic_DNA"/>
</dbReference>